<organism evidence="1 2">
    <name type="scientific">Actinoplanes campanulatus</name>
    <dbReference type="NCBI Taxonomy" id="113559"/>
    <lineage>
        <taxon>Bacteria</taxon>
        <taxon>Bacillati</taxon>
        <taxon>Actinomycetota</taxon>
        <taxon>Actinomycetes</taxon>
        <taxon>Micromonosporales</taxon>
        <taxon>Micromonosporaceae</taxon>
        <taxon>Actinoplanes</taxon>
    </lineage>
</organism>
<dbReference type="Proteomes" id="UP000590749">
    <property type="component" value="Unassembled WGS sequence"/>
</dbReference>
<accession>A0A7W5FHT8</accession>
<keyword evidence="2" id="KW-1185">Reference proteome</keyword>
<gene>
    <name evidence="1" type="ORF">FHR83_006714</name>
</gene>
<name>A0A7W5FHT8_9ACTN</name>
<dbReference type="EMBL" id="JACHXF010000017">
    <property type="protein sequence ID" value="MBB3099008.1"/>
    <property type="molecule type" value="Genomic_DNA"/>
</dbReference>
<reference evidence="1 2" key="1">
    <citation type="submission" date="2020-08" db="EMBL/GenBank/DDBJ databases">
        <title>Genomic Encyclopedia of Type Strains, Phase III (KMG-III): the genomes of soil and plant-associated and newly described type strains.</title>
        <authorList>
            <person name="Whitman W."/>
        </authorList>
    </citation>
    <scope>NUCLEOTIDE SEQUENCE [LARGE SCALE GENOMIC DNA]</scope>
    <source>
        <strain evidence="1 2">CECT 3287</strain>
    </source>
</reference>
<sequence>MSLTSRITIAASAMQTAALDLGSASAQLAKSYMTDLTDGTSAGQANRIFHDTRTLAASSSEDIDLAGVLTDAFGSTITLARVKGLIIAAAAANTNNVLVGGASATQFVSWNGGATHTVTVRPGAVFALVAGSADATGYVTAAGSTDLLKIANSSSGTSVTYDIVVIGCSA</sequence>
<proteinExistence type="predicted"/>
<evidence type="ECO:0000313" key="1">
    <source>
        <dbReference type="EMBL" id="MBB3099008.1"/>
    </source>
</evidence>
<dbReference type="RefSeq" id="WP_183225094.1">
    <property type="nucleotide sequence ID" value="NZ_BMPW01000020.1"/>
</dbReference>
<dbReference type="AlphaFoldDB" id="A0A7W5FHT8"/>
<evidence type="ECO:0000313" key="2">
    <source>
        <dbReference type="Proteomes" id="UP000590749"/>
    </source>
</evidence>
<protein>
    <submittedName>
        <fullName evidence="1">Uncharacterized protein</fullName>
    </submittedName>
</protein>
<comment type="caution">
    <text evidence="1">The sequence shown here is derived from an EMBL/GenBank/DDBJ whole genome shotgun (WGS) entry which is preliminary data.</text>
</comment>